<accession>A0A1Y1I3Z0</accession>
<evidence type="ECO:0000313" key="1">
    <source>
        <dbReference type="EMBL" id="GAQ85655.1"/>
    </source>
</evidence>
<reference evidence="1 2" key="1">
    <citation type="journal article" date="2014" name="Nat. Commun.">
        <title>Klebsormidium flaccidum genome reveals primary factors for plant terrestrial adaptation.</title>
        <authorList>
            <person name="Hori K."/>
            <person name="Maruyama F."/>
            <person name="Fujisawa T."/>
            <person name="Togashi T."/>
            <person name="Yamamoto N."/>
            <person name="Seo M."/>
            <person name="Sato S."/>
            <person name="Yamada T."/>
            <person name="Mori H."/>
            <person name="Tajima N."/>
            <person name="Moriyama T."/>
            <person name="Ikeuchi M."/>
            <person name="Watanabe M."/>
            <person name="Wada H."/>
            <person name="Kobayashi K."/>
            <person name="Saito M."/>
            <person name="Masuda T."/>
            <person name="Sasaki-Sekimoto Y."/>
            <person name="Mashiguchi K."/>
            <person name="Awai K."/>
            <person name="Shimojima M."/>
            <person name="Masuda S."/>
            <person name="Iwai M."/>
            <person name="Nobusawa T."/>
            <person name="Narise T."/>
            <person name="Kondo S."/>
            <person name="Saito H."/>
            <person name="Sato R."/>
            <person name="Murakawa M."/>
            <person name="Ihara Y."/>
            <person name="Oshima-Yamada Y."/>
            <person name="Ohtaka K."/>
            <person name="Satoh M."/>
            <person name="Sonobe K."/>
            <person name="Ishii M."/>
            <person name="Ohtani R."/>
            <person name="Kanamori-Sato M."/>
            <person name="Honoki R."/>
            <person name="Miyazaki D."/>
            <person name="Mochizuki H."/>
            <person name="Umetsu J."/>
            <person name="Higashi K."/>
            <person name="Shibata D."/>
            <person name="Kamiya Y."/>
            <person name="Sato N."/>
            <person name="Nakamura Y."/>
            <person name="Tabata S."/>
            <person name="Ida S."/>
            <person name="Kurokawa K."/>
            <person name="Ohta H."/>
        </authorList>
    </citation>
    <scope>NUCLEOTIDE SEQUENCE [LARGE SCALE GENOMIC DNA]</scope>
    <source>
        <strain evidence="1 2">NIES-2285</strain>
    </source>
</reference>
<protein>
    <submittedName>
        <fullName evidence="1">Uncharacterized protein</fullName>
    </submittedName>
</protein>
<dbReference type="AlphaFoldDB" id="A0A1Y1I3Z0"/>
<sequence>MAVLQGTPGQVLRGGRLDYTDVEGILGPKIAPRWVRSAWETRPRRRAAKPVASVSVRQKGLLGLVSVAFGAQPLEAGQST</sequence>
<name>A0A1Y1I3Z0_KLENI</name>
<proteinExistence type="predicted"/>
<organism evidence="1 2">
    <name type="scientific">Klebsormidium nitens</name>
    <name type="common">Green alga</name>
    <name type="synonym">Ulothrix nitens</name>
    <dbReference type="NCBI Taxonomy" id="105231"/>
    <lineage>
        <taxon>Eukaryota</taxon>
        <taxon>Viridiplantae</taxon>
        <taxon>Streptophyta</taxon>
        <taxon>Klebsormidiophyceae</taxon>
        <taxon>Klebsormidiales</taxon>
        <taxon>Klebsormidiaceae</taxon>
        <taxon>Klebsormidium</taxon>
    </lineage>
</organism>
<dbReference type="Proteomes" id="UP000054558">
    <property type="component" value="Unassembled WGS sequence"/>
</dbReference>
<evidence type="ECO:0000313" key="2">
    <source>
        <dbReference type="Proteomes" id="UP000054558"/>
    </source>
</evidence>
<gene>
    <name evidence="1" type="ORF">KFL_002470140</name>
</gene>
<keyword evidence="2" id="KW-1185">Reference proteome</keyword>
<dbReference type="EMBL" id="DF237196">
    <property type="protein sequence ID" value="GAQ85655.1"/>
    <property type="molecule type" value="Genomic_DNA"/>
</dbReference>